<reference evidence="18" key="1">
    <citation type="journal article" date="2016" name="Proc. Natl. Acad. Sci. U.S.A.">
        <title>Chromosome-level assembly of Arabidopsis thaliana Ler reveals the extent of translocation and inversion polymorphisms.</title>
        <authorList>
            <person name="Zapata L."/>
            <person name="Ding J."/>
            <person name="Willing E.M."/>
            <person name="Hartwig B."/>
            <person name="Bezdan D."/>
            <person name="Jiao W.B."/>
            <person name="Patel V."/>
            <person name="Velikkakam James G."/>
            <person name="Koornneef M."/>
            <person name="Ossowski S."/>
            <person name="Schneeberger K."/>
        </authorList>
    </citation>
    <scope>NUCLEOTIDE SEQUENCE [LARGE SCALE GENOMIC DNA]</scope>
    <source>
        <strain evidence="18">cv. Landsberg erecta</strain>
    </source>
</reference>
<name>A0A178W7X1_ARATH</name>
<dbReference type="GO" id="GO:0005524">
    <property type="term" value="F:ATP binding"/>
    <property type="evidence" value="ECO:0007669"/>
    <property type="project" value="UniProtKB-UniRule"/>
</dbReference>
<keyword evidence="7 15" id="KW-0418">Kinase</keyword>
<evidence type="ECO:0000256" key="5">
    <source>
        <dbReference type="ARBA" id="ARBA00022729"/>
    </source>
</evidence>
<dbReference type="PANTHER" id="PTHR27005">
    <property type="entry name" value="WALL-ASSOCIATED RECEPTOR KINASE-LIKE 21"/>
    <property type="match status" value="1"/>
</dbReference>
<dbReference type="FunFam" id="3.30.200.20:FF:000043">
    <property type="entry name" value="Wall-associated receptor kinase 2"/>
    <property type="match status" value="1"/>
</dbReference>
<evidence type="ECO:0000256" key="12">
    <source>
        <dbReference type="ARBA" id="ARBA00023180"/>
    </source>
</evidence>
<dbReference type="Gene3D" id="2.10.25.10">
    <property type="entry name" value="Laminin"/>
    <property type="match status" value="1"/>
</dbReference>
<comment type="catalytic activity">
    <reaction evidence="14 15">
        <text>L-threonyl-[protein] + ATP = O-phospho-L-threonyl-[protein] + ADP + H(+)</text>
        <dbReference type="Rhea" id="RHEA:46608"/>
        <dbReference type="Rhea" id="RHEA-COMP:11060"/>
        <dbReference type="Rhea" id="RHEA-COMP:11605"/>
        <dbReference type="ChEBI" id="CHEBI:15378"/>
        <dbReference type="ChEBI" id="CHEBI:30013"/>
        <dbReference type="ChEBI" id="CHEBI:30616"/>
        <dbReference type="ChEBI" id="CHEBI:61977"/>
        <dbReference type="ChEBI" id="CHEBI:456216"/>
    </reaction>
</comment>
<evidence type="ECO:0000256" key="15">
    <source>
        <dbReference type="RuleBase" id="RU369027"/>
    </source>
</evidence>
<dbReference type="EC" id="2.7.11.-" evidence="15"/>
<comment type="function">
    <text evidence="15">Serine/threonine-protein kinase that may function as a signaling receptor of extracellular matrix component.</text>
</comment>
<evidence type="ECO:0000256" key="6">
    <source>
        <dbReference type="ARBA" id="ARBA00022741"/>
    </source>
</evidence>
<evidence type="ECO:0000256" key="13">
    <source>
        <dbReference type="ARBA" id="ARBA00047558"/>
    </source>
</evidence>
<keyword evidence="9 15" id="KW-1133">Transmembrane helix</keyword>
<feature type="transmembrane region" description="Helical" evidence="15">
    <location>
        <begin position="313"/>
        <end position="336"/>
    </location>
</feature>
<evidence type="ECO:0000256" key="3">
    <source>
        <dbReference type="ARBA" id="ARBA00022679"/>
    </source>
</evidence>
<evidence type="ECO:0000256" key="4">
    <source>
        <dbReference type="ARBA" id="ARBA00022692"/>
    </source>
</evidence>
<keyword evidence="11" id="KW-1015">Disulfide bond</keyword>
<keyword evidence="12" id="KW-0325">Glycoprotein</keyword>
<dbReference type="Pfam" id="PF08488">
    <property type="entry name" value="WAK"/>
    <property type="match status" value="1"/>
</dbReference>
<keyword evidence="8 15" id="KW-0067">ATP-binding</keyword>
<dbReference type="Pfam" id="PF07714">
    <property type="entry name" value="PK_Tyr_Ser-Thr"/>
    <property type="match status" value="1"/>
</dbReference>
<dbReference type="Gene3D" id="3.30.200.20">
    <property type="entry name" value="Phosphorylase Kinase, domain 1"/>
    <property type="match status" value="1"/>
</dbReference>
<comment type="domain">
    <text evidence="15">The EGF-like region is specific to this family of proteins and seems to consist of the C-terminal of an EGF-like domain fused to the N-terminal of another one.</text>
</comment>
<keyword evidence="10 15" id="KW-0472">Membrane</keyword>
<dbReference type="Gene3D" id="1.10.510.10">
    <property type="entry name" value="Transferase(Phosphotransferase) domain 1"/>
    <property type="match status" value="1"/>
</dbReference>
<comment type="subcellular location">
    <subcellularLocation>
        <location evidence="1 15">Membrane</location>
        <topology evidence="1 15">Single-pass type I membrane protein</topology>
    </subcellularLocation>
</comment>
<comment type="similarity">
    <text evidence="15">Belongs to the protein kinase superfamily. Ser/Thr protein kinase family.</text>
</comment>
<dbReference type="PROSITE" id="PS00108">
    <property type="entry name" value="PROTEIN_KINASE_ST"/>
    <property type="match status" value="1"/>
</dbReference>
<dbReference type="AlphaFoldDB" id="A0A178W7X1"/>
<evidence type="ECO:0000256" key="11">
    <source>
        <dbReference type="ARBA" id="ARBA00023157"/>
    </source>
</evidence>
<evidence type="ECO:0000256" key="8">
    <source>
        <dbReference type="ARBA" id="ARBA00022840"/>
    </source>
</evidence>
<dbReference type="SUPFAM" id="SSF56112">
    <property type="entry name" value="Protein kinase-like (PK-like)"/>
    <property type="match status" value="1"/>
</dbReference>
<evidence type="ECO:0000256" key="10">
    <source>
        <dbReference type="ARBA" id="ARBA00023136"/>
    </source>
</evidence>
<keyword evidence="3 15" id="KW-0808">Transferase</keyword>
<organism evidence="17 18">
    <name type="scientific">Arabidopsis thaliana</name>
    <name type="common">Mouse-ear cress</name>
    <dbReference type="NCBI Taxonomy" id="3702"/>
    <lineage>
        <taxon>Eukaryota</taxon>
        <taxon>Viridiplantae</taxon>
        <taxon>Streptophyta</taxon>
        <taxon>Embryophyta</taxon>
        <taxon>Tracheophyta</taxon>
        <taxon>Spermatophyta</taxon>
        <taxon>Magnoliopsida</taxon>
        <taxon>eudicotyledons</taxon>
        <taxon>Gunneridae</taxon>
        <taxon>Pentapetalae</taxon>
        <taxon>rosids</taxon>
        <taxon>malvids</taxon>
        <taxon>Brassicales</taxon>
        <taxon>Brassicaceae</taxon>
        <taxon>Camelineae</taxon>
        <taxon>Arabidopsis</taxon>
    </lineage>
</organism>
<accession>A0A178W7X1</accession>
<dbReference type="EMBL" id="LUHQ01000001">
    <property type="protein sequence ID" value="OAP14549.1"/>
    <property type="molecule type" value="Genomic_DNA"/>
</dbReference>
<dbReference type="PANTHER" id="PTHR27005:SF239">
    <property type="entry name" value="WALL-ASSOCIATED RECEPTOR KINASE-LIKE 11-RELATED"/>
    <property type="match status" value="1"/>
</dbReference>
<sequence length="696" mass="77486">MEVVNISLPLASYNLGATSPKVSSIRVKSSIASMGCSSDGKEFGLTLNLTDSPFFFGDENYLVAAGCNTKASLTNVEPSMVGCESTCITSKNAQSIPLFNKVRCSKSWSFDSNTENILPSKYIPVCNKTEKQEDTICNGKGCCQAKAPVGAQQLIGVTITNTSNGNLTTGGGCKVAFLTDEVYTLWNATKPENLFSNGYANVSLGWFIQTKNHSFIESLGCQNREEFDESKKLRIKSTAKCTCDNHTASEIIYASCACAGGYKGNPYRVDCQDVNECAAPKNPCWDTSILYRRKCKNTPGFFYCVDYHIPETMLGLGAGFFVLIVGGAIWWLRKLLRKKRMTKRKRKFFKRNGGLLLQQQLNTTQGRVEKTKIFSSRELEKATDNFNDNRIIGQGGQGTVYKGMLGDGRSVAVKKSNVVDEDKLQEFINEVIILSQINHRHVVKLLGCCLETEVPILVYEFITNGNLFQHLHEEFDDYTALWGVRMRIAVDIAGAFSYLHTAACSPIYHRDIKSTNILLDEKYRAKVSDFGTSRSVSIDHTHWTTVISGTVGYVDPEYYGSSHFTEKSDVYSFGVVLVELITGEKPVITLSETQEITGLADYFRLAMRENRLFEIIDARIRNDCKLEQVIAVANLALRCLKKTGKTRPDMREVSTALERICSAPEDFQVQIQIDEEDVTTKLFRGYSGSTETARSV</sequence>
<evidence type="ECO:0000256" key="7">
    <source>
        <dbReference type="ARBA" id="ARBA00022777"/>
    </source>
</evidence>
<comment type="caution">
    <text evidence="17">The sequence shown here is derived from an EMBL/GenBank/DDBJ whole genome shotgun (WGS) entry which is preliminary data.</text>
</comment>
<evidence type="ECO:0000313" key="17">
    <source>
        <dbReference type="EMBL" id="OAP14549.1"/>
    </source>
</evidence>
<dbReference type="GO" id="GO:0106310">
    <property type="term" value="F:protein serine kinase activity"/>
    <property type="evidence" value="ECO:0007669"/>
    <property type="project" value="UniProtKB-UniRule"/>
</dbReference>
<evidence type="ECO:0000256" key="9">
    <source>
        <dbReference type="ARBA" id="ARBA00022989"/>
    </source>
</evidence>
<dbReference type="InterPro" id="IPR000719">
    <property type="entry name" value="Prot_kinase_dom"/>
</dbReference>
<keyword evidence="2" id="KW-0723">Serine/threonine-protein kinase</keyword>
<gene>
    <name evidence="17" type="ordered locus">AXX17_At1g18800</name>
</gene>
<keyword evidence="5" id="KW-0732">Signal</keyword>
<proteinExistence type="inferred from homology"/>
<evidence type="ECO:0000256" key="14">
    <source>
        <dbReference type="ARBA" id="ARBA00047951"/>
    </source>
</evidence>
<dbReference type="PROSITE" id="PS50011">
    <property type="entry name" value="PROTEIN_KINASE_DOM"/>
    <property type="match status" value="1"/>
</dbReference>
<evidence type="ECO:0000259" key="16">
    <source>
        <dbReference type="PROSITE" id="PS50011"/>
    </source>
</evidence>
<evidence type="ECO:0000256" key="2">
    <source>
        <dbReference type="ARBA" id="ARBA00022527"/>
    </source>
</evidence>
<dbReference type="InterPro" id="IPR045274">
    <property type="entry name" value="WAK-like"/>
</dbReference>
<dbReference type="GO" id="GO:0007166">
    <property type="term" value="P:cell surface receptor signaling pathway"/>
    <property type="evidence" value="ECO:0007669"/>
    <property type="project" value="InterPro"/>
</dbReference>
<dbReference type="GO" id="GO:0016020">
    <property type="term" value="C:membrane"/>
    <property type="evidence" value="ECO:0007669"/>
    <property type="project" value="UniProtKB-SubCell"/>
</dbReference>
<dbReference type="SMART" id="SM00220">
    <property type="entry name" value="S_TKc"/>
    <property type="match status" value="1"/>
</dbReference>
<dbReference type="InterPro" id="IPR011009">
    <property type="entry name" value="Kinase-like_dom_sf"/>
</dbReference>
<keyword evidence="6 15" id="KW-0547">Nucleotide-binding</keyword>
<evidence type="ECO:0000313" key="18">
    <source>
        <dbReference type="Proteomes" id="UP000078284"/>
    </source>
</evidence>
<dbReference type="FunFam" id="1.10.510.10:FF:000084">
    <property type="entry name" value="Wall-associated receptor kinase 2"/>
    <property type="match status" value="1"/>
</dbReference>
<evidence type="ECO:0000256" key="1">
    <source>
        <dbReference type="ARBA" id="ARBA00004479"/>
    </source>
</evidence>
<dbReference type="GO" id="GO:0004674">
    <property type="term" value="F:protein serine/threonine kinase activity"/>
    <property type="evidence" value="ECO:0007669"/>
    <property type="project" value="UniProtKB-UniRule"/>
</dbReference>
<dbReference type="InterPro" id="IPR008271">
    <property type="entry name" value="Ser/Thr_kinase_AS"/>
</dbReference>
<dbReference type="Proteomes" id="UP000078284">
    <property type="component" value="Chromosome 1"/>
</dbReference>
<comment type="catalytic activity">
    <reaction evidence="13 15">
        <text>L-seryl-[protein] + ATP = O-phospho-L-seryl-[protein] + ADP + H(+)</text>
        <dbReference type="Rhea" id="RHEA:17989"/>
        <dbReference type="Rhea" id="RHEA-COMP:9863"/>
        <dbReference type="Rhea" id="RHEA-COMP:11604"/>
        <dbReference type="ChEBI" id="CHEBI:15378"/>
        <dbReference type="ChEBI" id="CHEBI:29999"/>
        <dbReference type="ChEBI" id="CHEBI:30616"/>
        <dbReference type="ChEBI" id="CHEBI:83421"/>
        <dbReference type="ChEBI" id="CHEBI:456216"/>
    </reaction>
</comment>
<dbReference type="InterPro" id="IPR001245">
    <property type="entry name" value="Ser-Thr/Tyr_kinase_cat_dom"/>
</dbReference>
<dbReference type="InterPro" id="IPR013695">
    <property type="entry name" value="WAK"/>
</dbReference>
<dbReference type="ExpressionAtlas" id="A0A178W7X1">
    <property type="expression patterns" value="differential"/>
</dbReference>
<feature type="domain" description="Protein kinase" evidence="16">
    <location>
        <begin position="386"/>
        <end position="660"/>
    </location>
</feature>
<protein>
    <recommendedName>
        <fullName evidence="15">Wall-associated receptor kinase-like</fullName>
        <ecNumber evidence="15">2.7.11.-</ecNumber>
    </recommendedName>
</protein>
<keyword evidence="4 15" id="KW-0812">Transmembrane</keyword>